<evidence type="ECO:0000313" key="2">
    <source>
        <dbReference type="EMBL" id="TFK21282.1"/>
    </source>
</evidence>
<organism evidence="2 3">
    <name type="scientific">Coprinopsis marcescibilis</name>
    <name type="common">Agaric fungus</name>
    <name type="synonym">Psathyrella marcescibilis</name>
    <dbReference type="NCBI Taxonomy" id="230819"/>
    <lineage>
        <taxon>Eukaryota</taxon>
        <taxon>Fungi</taxon>
        <taxon>Dikarya</taxon>
        <taxon>Basidiomycota</taxon>
        <taxon>Agaricomycotina</taxon>
        <taxon>Agaricomycetes</taxon>
        <taxon>Agaricomycetidae</taxon>
        <taxon>Agaricales</taxon>
        <taxon>Agaricineae</taxon>
        <taxon>Psathyrellaceae</taxon>
        <taxon>Coprinopsis</taxon>
    </lineage>
</organism>
<sequence length="106" mass="12180">MRCCSVHLDWHNYPSKNPSKQSIYLTMTQPNEVDQSLVPFTRDRLHCPPAWMITTYQHAGSGRSPTRFFRDQRSQKRPSLKGSDSGLTSLIPTISCLLLSQRFQIV</sequence>
<evidence type="ECO:0000256" key="1">
    <source>
        <dbReference type="SAM" id="MobiDB-lite"/>
    </source>
</evidence>
<protein>
    <submittedName>
        <fullName evidence="2">Uncharacterized protein</fullName>
    </submittedName>
</protein>
<dbReference type="Proteomes" id="UP000307440">
    <property type="component" value="Unassembled WGS sequence"/>
</dbReference>
<dbReference type="EMBL" id="ML210273">
    <property type="protein sequence ID" value="TFK21282.1"/>
    <property type="molecule type" value="Genomic_DNA"/>
</dbReference>
<name>A0A5C3KM48_COPMA</name>
<keyword evidence="3" id="KW-1185">Reference proteome</keyword>
<proteinExistence type="predicted"/>
<feature type="region of interest" description="Disordered" evidence="1">
    <location>
        <begin position="61"/>
        <end position="87"/>
    </location>
</feature>
<accession>A0A5C3KM48</accession>
<evidence type="ECO:0000313" key="3">
    <source>
        <dbReference type="Proteomes" id="UP000307440"/>
    </source>
</evidence>
<reference evidence="2 3" key="1">
    <citation type="journal article" date="2019" name="Nat. Ecol. Evol.">
        <title>Megaphylogeny resolves global patterns of mushroom evolution.</title>
        <authorList>
            <person name="Varga T."/>
            <person name="Krizsan K."/>
            <person name="Foldi C."/>
            <person name="Dima B."/>
            <person name="Sanchez-Garcia M."/>
            <person name="Sanchez-Ramirez S."/>
            <person name="Szollosi G.J."/>
            <person name="Szarkandi J.G."/>
            <person name="Papp V."/>
            <person name="Albert L."/>
            <person name="Andreopoulos W."/>
            <person name="Angelini C."/>
            <person name="Antonin V."/>
            <person name="Barry K.W."/>
            <person name="Bougher N.L."/>
            <person name="Buchanan P."/>
            <person name="Buyck B."/>
            <person name="Bense V."/>
            <person name="Catcheside P."/>
            <person name="Chovatia M."/>
            <person name="Cooper J."/>
            <person name="Damon W."/>
            <person name="Desjardin D."/>
            <person name="Finy P."/>
            <person name="Geml J."/>
            <person name="Haridas S."/>
            <person name="Hughes K."/>
            <person name="Justo A."/>
            <person name="Karasinski D."/>
            <person name="Kautmanova I."/>
            <person name="Kiss B."/>
            <person name="Kocsube S."/>
            <person name="Kotiranta H."/>
            <person name="LaButti K.M."/>
            <person name="Lechner B.E."/>
            <person name="Liimatainen K."/>
            <person name="Lipzen A."/>
            <person name="Lukacs Z."/>
            <person name="Mihaltcheva S."/>
            <person name="Morgado L.N."/>
            <person name="Niskanen T."/>
            <person name="Noordeloos M.E."/>
            <person name="Ohm R.A."/>
            <person name="Ortiz-Santana B."/>
            <person name="Ovrebo C."/>
            <person name="Racz N."/>
            <person name="Riley R."/>
            <person name="Savchenko A."/>
            <person name="Shiryaev A."/>
            <person name="Soop K."/>
            <person name="Spirin V."/>
            <person name="Szebenyi C."/>
            <person name="Tomsovsky M."/>
            <person name="Tulloss R.E."/>
            <person name="Uehling J."/>
            <person name="Grigoriev I.V."/>
            <person name="Vagvolgyi C."/>
            <person name="Papp T."/>
            <person name="Martin F.M."/>
            <person name="Miettinen O."/>
            <person name="Hibbett D.S."/>
            <person name="Nagy L.G."/>
        </authorList>
    </citation>
    <scope>NUCLEOTIDE SEQUENCE [LARGE SCALE GENOMIC DNA]</scope>
    <source>
        <strain evidence="2 3">CBS 121175</strain>
    </source>
</reference>
<gene>
    <name evidence="2" type="ORF">FA15DRAFT_84770</name>
</gene>
<dbReference type="AlphaFoldDB" id="A0A5C3KM48"/>